<dbReference type="InterPro" id="IPR004524">
    <property type="entry name" value="Asp-tRNA-ligase_1"/>
</dbReference>
<dbReference type="HAMAP" id="MF_00044">
    <property type="entry name" value="Asp_tRNA_synth_type1"/>
    <property type="match status" value="1"/>
</dbReference>
<dbReference type="PANTHER" id="PTHR22594">
    <property type="entry name" value="ASPARTYL/LYSYL-TRNA SYNTHETASE"/>
    <property type="match status" value="1"/>
</dbReference>
<feature type="domain" description="Aminoacyl-transfer RNA synthetases class-II family profile" evidence="8">
    <location>
        <begin position="162"/>
        <end position="566"/>
    </location>
</feature>
<dbReference type="GO" id="GO:0005524">
    <property type="term" value="F:ATP binding"/>
    <property type="evidence" value="ECO:0007669"/>
    <property type="project" value="UniProtKB-UniRule"/>
</dbReference>
<feature type="region of interest" description="Aspartate" evidence="7">
    <location>
        <begin position="210"/>
        <end position="213"/>
    </location>
</feature>
<evidence type="ECO:0000256" key="2">
    <source>
        <dbReference type="ARBA" id="ARBA00022598"/>
    </source>
</evidence>
<dbReference type="GO" id="GO:0003676">
    <property type="term" value="F:nucleic acid binding"/>
    <property type="evidence" value="ECO:0007669"/>
    <property type="project" value="InterPro"/>
</dbReference>
<feature type="binding site" evidence="7">
    <location>
        <position position="493"/>
    </location>
    <ligand>
        <name>ATP</name>
        <dbReference type="ChEBI" id="CHEBI:30616"/>
    </ligand>
</feature>
<name>A0A3A4RAS6_9BACT</name>
<evidence type="ECO:0000313" key="9">
    <source>
        <dbReference type="EMBL" id="RJP61732.1"/>
    </source>
</evidence>
<keyword evidence="2 7" id="KW-0436">Ligase</keyword>
<evidence type="ECO:0000256" key="6">
    <source>
        <dbReference type="ARBA" id="ARBA00023146"/>
    </source>
</evidence>
<comment type="function">
    <text evidence="7">Aspartyl-tRNA synthetase with relaxed tRNA specificity since it is able to aspartylate not only its cognate tRNA(Asp) but also tRNA(Asn). Reaction proceeds in two steps: L-aspartate is first activated by ATP to form Asp-AMP and then transferred to the acceptor end of tRNA(Asp/Asn).</text>
</comment>
<feature type="binding site" evidence="7">
    <location>
        <position position="459"/>
    </location>
    <ligand>
        <name>L-aspartate</name>
        <dbReference type="ChEBI" id="CHEBI:29991"/>
    </ligand>
</feature>
<evidence type="ECO:0000256" key="1">
    <source>
        <dbReference type="ARBA" id="ARBA00006303"/>
    </source>
</evidence>
<comment type="similarity">
    <text evidence="1 7">Belongs to the class-II aminoacyl-tRNA synthetase family. Type 1 subfamily.</text>
</comment>
<dbReference type="Proteomes" id="UP000266426">
    <property type="component" value="Unassembled WGS sequence"/>
</dbReference>
<dbReference type="InterPro" id="IPR004365">
    <property type="entry name" value="NA-bd_OB_tRNA"/>
</dbReference>
<accession>A0A3A4RAS6</accession>
<dbReference type="Gene3D" id="3.30.930.10">
    <property type="entry name" value="Bira Bifunctional Protein, Domain 2"/>
    <property type="match status" value="1"/>
</dbReference>
<dbReference type="InterPro" id="IPR029351">
    <property type="entry name" value="GAD_dom"/>
</dbReference>
<dbReference type="SUPFAM" id="SSF50249">
    <property type="entry name" value="Nucleic acid-binding proteins"/>
    <property type="match status" value="1"/>
</dbReference>
<evidence type="ECO:0000259" key="8">
    <source>
        <dbReference type="PROSITE" id="PS50862"/>
    </source>
</evidence>
<proteinExistence type="inferred from homology"/>
<dbReference type="InterPro" id="IPR006195">
    <property type="entry name" value="aa-tRNA-synth_II"/>
</dbReference>
<feature type="binding site" evidence="7">
    <location>
        <position position="232"/>
    </location>
    <ligand>
        <name>L-aspartate</name>
        <dbReference type="ChEBI" id="CHEBI:29991"/>
    </ligand>
</feature>
<gene>
    <name evidence="7 9" type="primary">aspS</name>
    <name evidence="9" type="ORF">C4541_01420</name>
</gene>
<evidence type="ECO:0000256" key="5">
    <source>
        <dbReference type="ARBA" id="ARBA00022917"/>
    </source>
</evidence>
<keyword evidence="4 7" id="KW-0067">ATP-binding</keyword>
<dbReference type="Pfam" id="PF00152">
    <property type="entry name" value="tRNA-synt_2"/>
    <property type="match status" value="1"/>
</dbReference>
<dbReference type="Pfam" id="PF02938">
    <property type="entry name" value="GAD"/>
    <property type="match status" value="1"/>
</dbReference>
<dbReference type="InterPro" id="IPR002312">
    <property type="entry name" value="Asp/Asn-tRNA-synth_IIb"/>
</dbReference>
<feature type="binding site" evidence="7">
    <location>
        <position position="500"/>
    </location>
    <ligand>
        <name>L-aspartate</name>
        <dbReference type="ChEBI" id="CHEBI:29991"/>
    </ligand>
</feature>
<dbReference type="Pfam" id="PF01336">
    <property type="entry name" value="tRNA_anti-codon"/>
    <property type="match status" value="1"/>
</dbReference>
<keyword evidence="7" id="KW-0963">Cytoplasm</keyword>
<evidence type="ECO:0000256" key="4">
    <source>
        <dbReference type="ARBA" id="ARBA00022840"/>
    </source>
</evidence>
<keyword evidence="6 7" id="KW-0030">Aminoacyl-tRNA synthetase</keyword>
<dbReference type="InterPro" id="IPR004115">
    <property type="entry name" value="GAD-like_sf"/>
</dbReference>
<dbReference type="PROSITE" id="PS50862">
    <property type="entry name" value="AA_TRNA_LIGASE_II"/>
    <property type="match status" value="1"/>
</dbReference>
<dbReference type="InterPro" id="IPR004364">
    <property type="entry name" value="Aa-tRNA-synt_II"/>
</dbReference>
<dbReference type="AlphaFoldDB" id="A0A3A4RAS6"/>
<dbReference type="InterPro" id="IPR047089">
    <property type="entry name" value="Asp-tRNA-ligase_1_N"/>
</dbReference>
<feature type="binding site" evidence="7">
    <location>
        <begin position="232"/>
        <end position="234"/>
    </location>
    <ligand>
        <name>ATP</name>
        <dbReference type="ChEBI" id="CHEBI:30616"/>
    </ligand>
</feature>
<dbReference type="InterPro" id="IPR012340">
    <property type="entry name" value="NA-bd_OB-fold"/>
</dbReference>
<evidence type="ECO:0000256" key="7">
    <source>
        <dbReference type="HAMAP-Rule" id="MF_00044"/>
    </source>
</evidence>
<dbReference type="InterPro" id="IPR047090">
    <property type="entry name" value="AspRS_core"/>
</dbReference>
<comment type="caution">
    <text evidence="9">The sequence shown here is derived from an EMBL/GenBank/DDBJ whole genome shotgun (WGS) entry which is preliminary data.</text>
</comment>
<feature type="binding site" evidence="7">
    <location>
        <begin position="545"/>
        <end position="548"/>
    </location>
    <ligand>
        <name>ATP</name>
        <dbReference type="ChEBI" id="CHEBI:30616"/>
    </ligand>
</feature>
<comment type="caution">
    <text evidence="7">Lacks conserved residue(s) required for the propagation of feature annotation.</text>
</comment>
<evidence type="ECO:0000256" key="3">
    <source>
        <dbReference type="ARBA" id="ARBA00022741"/>
    </source>
</evidence>
<feature type="binding site" evidence="7">
    <location>
        <position position="241"/>
    </location>
    <ligand>
        <name>ATP</name>
        <dbReference type="ChEBI" id="CHEBI:30616"/>
    </ligand>
</feature>
<evidence type="ECO:0000313" key="10">
    <source>
        <dbReference type="Proteomes" id="UP000266426"/>
    </source>
</evidence>
<dbReference type="EMBL" id="QZJZ01000010">
    <property type="protein sequence ID" value="RJP61732.1"/>
    <property type="molecule type" value="Genomic_DNA"/>
</dbReference>
<dbReference type="PRINTS" id="PR01042">
    <property type="entry name" value="TRNASYNTHASP"/>
</dbReference>
<comment type="subcellular location">
    <subcellularLocation>
        <location evidence="7">Cytoplasm</location>
    </subcellularLocation>
</comment>
<feature type="binding site" evidence="7">
    <location>
        <position position="186"/>
    </location>
    <ligand>
        <name>L-aspartate</name>
        <dbReference type="ChEBI" id="CHEBI:29991"/>
    </ligand>
</feature>
<dbReference type="NCBIfam" id="NF001750">
    <property type="entry name" value="PRK00476.1"/>
    <property type="match status" value="1"/>
</dbReference>
<dbReference type="CDD" id="cd00777">
    <property type="entry name" value="AspRS_core"/>
    <property type="match status" value="1"/>
</dbReference>
<dbReference type="Gene3D" id="3.30.1360.30">
    <property type="entry name" value="GAD-like domain"/>
    <property type="match status" value="1"/>
</dbReference>
<dbReference type="CDD" id="cd04317">
    <property type="entry name" value="EcAspRS_like_N"/>
    <property type="match status" value="1"/>
</dbReference>
<comment type="subunit">
    <text evidence="7">Homodimer.</text>
</comment>
<dbReference type="GO" id="GO:0005737">
    <property type="term" value="C:cytoplasm"/>
    <property type="evidence" value="ECO:0007669"/>
    <property type="project" value="UniProtKB-SubCell"/>
</dbReference>
<dbReference type="InterPro" id="IPR045864">
    <property type="entry name" value="aa-tRNA-synth_II/BPL/LPL"/>
</dbReference>
<feature type="site" description="Important for tRNA non-discrimination" evidence="7">
    <location>
        <position position="42"/>
    </location>
</feature>
<dbReference type="SUPFAM" id="SSF55681">
    <property type="entry name" value="Class II aaRS and biotin synthetases"/>
    <property type="match status" value="1"/>
</dbReference>
<dbReference type="GO" id="GO:0050560">
    <property type="term" value="F:aspartate-tRNA(Asn) ligase activity"/>
    <property type="evidence" value="ECO:0007669"/>
    <property type="project" value="UniProtKB-EC"/>
</dbReference>
<dbReference type="PANTHER" id="PTHR22594:SF5">
    <property type="entry name" value="ASPARTATE--TRNA LIGASE, MITOCHONDRIAL"/>
    <property type="match status" value="1"/>
</dbReference>
<reference evidence="9 10" key="1">
    <citation type="journal article" date="2017" name="ISME J.">
        <title>Energy and carbon metabolisms in a deep terrestrial subsurface fluid microbial community.</title>
        <authorList>
            <person name="Momper L."/>
            <person name="Jungbluth S.P."/>
            <person name="Lee M.D."/>
            <person name="Amend J.P."/>
        </authorList>
    </citation>
    <scope>NUCLEOTIDE SEQUENCE [LARGE SCALE GENOMIC DNA]</scope>
    <source>
        <strain evidence="9">SURF_26</strain>
    </source>
</reference>
<dbReference type="GO" id="GO:0004815">
    <property type="term" value="F:aspartate-tRNA ligase activity"/>
    <property type="evidence" value="ECO:0007669"/>
    <property type="project" value="UniProtKB-UniRule"/>
</dbReference>
<dbReference type="EC" id="6.1.1.23" evidence="7"/>
<comment type="catalytic activity">
    <reaction evidence="7">
        <text>tRNA(Asx) + L-aspartate + ATP = L-aspartyl-tRNA(Asx) + AMP + diphosphate</text>
        <dbReference type="Rhea" id="RHEA:18349"/>
        <dbReference type="Rhea" id="RHEA-COMP:9710"/>
        <dbReference type="Rhea" id="RHEA-COMP:9711"/>
        <dbReference type="ChEBI" id="CHEBI:29991"/>
        <dbReference type="ChEBI" id="CHEBI:30616"/>
        <dbReference type="ChEBI" id="CHEBI:33019"/>
        <dbReference type="ChEBI" id="CHEBI:78442"/>
        <dbReference type="ChEBI" id="CHEBI:78516"/>
        <dbReference type="ChEBI" id="CHEBI:456215"/>
        <dbReference type="EC" id="6.1.1.23"/>
    </reaction>
</comment>
<dbReference type="SUPFAM" id="SSF55261">
    <property type="entry name" value="GAD domain-like"/>
    <property type="match status" value="1"/>
</dbReference>
<dbReference type="Gene3D" id="2.40.50.140">
    <property type="entry name" value="Nucleic acid-binding proteins"/>
    <property type="match status" value="1"/>
</dbReference>
<dbReference type="GO" id="GO:0006422">
    <property type="term" value="P:aspartyl-tRNA aminoacylation"/>
    <property type="evidence" value="ECO:0007669"/>
    <property type="project" value="UniProtKB-UniRule"/>
</dbReference>
<protein>
    <recommendedName>
        <fullName evidence="7">Aspartate--tRNA(Asp/Asn) ligase</fullName>
        <ecNumber evidence="7">6.1.1.23</ecNumber>
    </recommendedName>
    <alternativeName>
        <fullName evidence="7">Aspartyl-tRNA synthetase</fullName>
        <shortName evidence="7">AspRS</shortName>
    </alternativeName>
    <alternativeName>
        <fullName evidence="7">Non-discriminating aspartyl-tRNA synthetase</fullName>
        <shortName evidence="7">ND-AspRS</shortName>
    </alternativeName>
</protein>
<dbReference type="NCBIfam" id="TIGR00459">
    <property type="entry name" value="aspS_bact"/>
    <property type="match status" value="1"/>
</dbReference>
<organism evidence="9 10">
    <name type="scientific">Candidatus Auribacter fodinae</name>
    <dbReference type="NCBI Taxonomy" id="2093366"/>
    <lineage>
        <taxon>Bacteria</taxon>
        <taxon>Pseudomonadati</taxon>
        <taxon>Candidatus Auribacterota</taxon>
        <taxon>Candidatus Auribacteria</taxon>
        <taxon>Candidatus Auribacterales</taxon>
        <taxon>Candidatus Auribacteraceae</taxon>
        <taxon>Candidatus Auribacter</taxon>
    </lineage>
</organism>
<keyword evidence="3 7" id="KW-0547">Nucleotide-binding</keyword>
<sequence>MELSFKDFFVHSLRSHHCNQLTKADVGKRVTLMGWVHNRRDHGGVIFIDLRDREGLTQIVFNPEICGTSHTMAEHFRAEFVLHVEGEVSARPDYSINPNLPTGEIEVMVDTVKLLNNCNPLPFQLDEADSVSEELRLTYRYLDFRRPQMSSILQARHRVAFAVRQYLNSEGFLEVETPILTKSTPEGARDYLVPSRVNPGNFFALPQSPQIMKQLLMVGGIDKYFQICKCFRDEDLRADRQPEFTQIDMEMSYVTQEEVFRITEGVIRNAFKAGINHDLRLPFPRMTHKESMDLYGCDKPDLRFGLELFNATEILKDSNFKIFNTTLEQGGVIKGLMYPGGASFSRKDLDDLTSYVGNYGAKGLAWFKFVDGSVQSPIAKFFNEDSIAKLQSLSGAKNNDIVFMVCDTQNVVNQSLSALRNHLARIGKMIDDSVFSFLWIIDFPLFKYNDEEQRLESEHHPFTAPVVEDIDLLDSNPLAVRSSSYDLVLNGVEVGSGSIRIHNYALQKKIFELLSLDEYAINEQFGFFLDALKMGAPPHGGIAPGLDRILMLMLGLSSIRDVIAFPKTQKASCLLTKSPSAVSDRQLKELHLRITK</sequence>
<keyword evidence="5 7" id="KW-0648">Protein biosynthesis</keyword>